<evidence type="ECO:0000313" key="14">
    <source>
        <dbReference type="EMBL" id="ADU91368.1"/>
    </source>
</evidence>
<evidence type="ECO:0000256" key="6">
    <source>
        <dbReference type="ARBA" id="ARBA00022741"/>
    </source>
</evidence>
<evidence type="ECO:0000259" key="12">
    <source>
        <dbReference type="Pfam" id="PF01743"/>
    </source>
</evidence>
<dbReference type="PANTHER" id="PTHR47545">
    <property type="entry name" value="MULTIFUNCTIONAL CCA PROTEIN"/>
    <property type="match status" value="1"/>
</dbReference>
<evidence type="ECO:0000256" key="9">
    <source>
        <dbReference type="ARBA" id="ARBA00022842"/>
    </source>
</evidence>
<evidence type="ECO:0000256" key="10">
    <source>
        <dbReference type="ARBA" id="ARBA00022884"/>
    </source>
</evidence>
<dbReference type="GO" id="GO:0005524">
    <property type="term" value="F:ATP binding"/>
    <property type="evidence" value="ECO:0007669"/>
    <property type="project" value="UniProtKB-KW"/>
</dbReference>
<dbReference type="AlphaFoldDB" id="A0A654KFZ7"/>
<dbReference type="Proteomes" id="UP000007472">
    <property type="component" value="Chromosome"/>
</dbReference>
<feature type="domain" description="tRNA nucleotidyltransferase/poly(A) polymerase RNA and SrmB- binding" evidence="13">
    <location>
        <begin position="162"/>
        <end position="223"/>
    </location>
</feature>
<evidence type="ECO:0000256" key="3">
    <source>
        <dbReference type="ARBA" id="ARBA00022694"/>
    </source>
</evidence>
<dbReference type="GO" id="GO:0001680">
    <property type="term" value="P:tRNA 3'-terminal CCA addition"/>
    <property type="evidence" value="ECO:0007669"/>
    <property type="project" value="InterPro"/>
</dbReference>
<reference evidence="14 15" key="1">
    <citation type="journal article" date="2011" name="J. Bacteriol.">
        <title>Genome sequence of Taylorella equigenitalis MCE9, the causative agent of contagious equine metritis.</title>
        <authorList>
            <person name="Hebert L."/>
            <person name="Moumen B."/>
            <person name="Duquesne F."/>
            <person name="Breuil M.F."/>
            <person name="Laugier C."/>
            <person name="Batto J.M."/>
            <person name="Renault P."/>
            <person name="Petry S."/>
        </authorList>
    </citation>
    <scope>NUCLEOTIDE SEQUENCE [LARGE SCALE GENOMIC DNA]</scope>
    <source>
        <strain evidence="14 15">MCE9</strain>
    </source>
</reference>
<dbReference type="Pfam" id="PF01743">
    <property type="entry name" value="PolyA_pol"/>
    <property type="match status" value="1"/>
</dbReference>
<keyword evidence="4 14" id="KW-0548">Nucleotidyltransferase</keyword>
<keyword evidence="7" id="KW-0692">RNA repair</keyword>
<feature type="domain" description="Poly A polymerase head" evidence="12">
    <location>
        <begin position="19"/>
        <end position="136"/>
    </location>
</feature>
<keyword evidence="5" id="KW-0479">Metal-binding</keyword>
<dbReference type="Pfam" id="PF12627">
    <property type="entry name" value="PolyA_pol_RNAbd"/>
    <property type="match status" value="1"/>
</dbReference>
<dbReference type="EMBL" id="CP002456">
    <property type="protein sequence ID" value="ADU91368.1"/>
    <property type="molecule type" value="Genomic_DNA"/>
</dbReference>
<evidence type="ECO:0000256" key="7">
    <source>
        <dbReference type="ARBA" id="ARBA00022800"/>
    </source>
</evidence>
<dbReference type="PANTHER" id="PTHR47545:SF1">
    <property type="entry name" value="MULTIFUNCTIONAL CCA PROTEIN"/>
    <property type="match status" value="1"/>
</dbReference>
<dbReference type="GO" id="GO:0042245">
    <property type="term" value="P:RNA repair"/>
    <property type="evidence" value="ECO:0007669"/>
    <property type="project" value="UniProtKB-KW"/>
</dbReference>
<dbReference type="KEGG" id="teq:TEQUI_0424"/>
<dbReference type="CDD" id="cd05398">
    <property type="entry name" value="NT_ClassII-CCAase"/>
    <property type="match status" value="1"/>
</dbReference>
<evidence type="ECO:0000313" key="15">
    <source>
        <dbReference type="Proteomes" id="UP000007472"/>
    </source>
</evidence>
<evidence type="ECO:0000256" key="8">
    <source>
        <dbReference type="ARBA" id="ARBA00022840"/>
    </source>
</evidence>
<protein>
    <submittedName>
        <fullName evidence="14">tRNA nucleotidyltransferase</fullName>
        <ecNumber evidence="14">2.7.7.72</ecNumber>
    </submittedName>
</protein>
<organism evidence="14 15">
    <name type="scientific">Taylorella equigenitalis (strain MCE9)</name>
    <dbReference type="NCBI Taxonomy" id="937774"/>
    <lineage>
        <taxon>Bacteria</taxon>
        <taxon>Pseudomonadati</taxon>
        <taxon>Pseudomonadota</taxon>
        <taxon>Betaproteobacteria</taxon>
        <taxon>Burkholderiales</taxon>
        <taxon>Alcaligenaceae</taxon>
        <taxon>Taylorella</taxon>
    </lineage>
</organism>
<evidence type="ECO:0000256" key="5">
    <source>
        <dbReference type="ARBA" id="ARBA00022723"/>
    </source>
</evidence>
<keyword evidence="9" id="KW-0460">Magnesium</keyword>
<dbReference type="InterPro" id="IPR032828">
    <property type="entry name" value="PolyA_RNA-bd"/>
</dbReference>
<dbReference type="SUPFAM" id="SSF81891">
    <property type="entry name" value="Poly A polymerase C-terminal region-like"/>
    <property type="match status" value="1"/>
</dbReference>
<evidence type="ECO:0000256" key="2">
    <source>
        <dbReference type="ARBA" id="ARBA00022679"/>
    </source>
</evidence>
<gene>
    <name evidence="14" type="ordered locus">TEQUI_0424</name>
</gene>
<dbReference type="SUPFAM" id="SSF81301">
    <property type="entry name" value="Nucleotidyltransferase"/>
    <property type="match status" value="1"/>
</dbReference>
<name>A0A654KFZ7_TAYEM</name>
<evidence type="ECO:0000259" key="13">
    <source>
        <dbReference type="Pfam" id="PF12627"/>
    </source>
</evidence>
<dbReference type="InterPro" id="IPR002646">
    <property type="entry name" value="PolA_pol_head_dom"/>
</dbReference>
<dbReference type="PIRSF" id="PIRSF000813">
    <property type="entry name" value="CCA_bact"/>
    <property type="match status" value="1"/>
</dbReference>
<evidence type="ECO:0000256" key="4">
    <source>
        <dbReference type="ARBA" id="ARBA00022695"/>
    </source>
</evidence>
<keyword evidence="10 11" id="KW-0694">RNA-binding</keyword>
<keyword evidence="3" id="KW-0819">tRNA processing</keyword>
<dbReference type="Gene3D" id="3.30.460.10">
    <property type="entry name" value="Beta Polymerase, domain 2"/>
    <property type="match status" value="1"/>
</dbReference>
<sequence>MQLKDLRFEPDELTRGLDLYCVGGAVRDCLLELPIKDKDWVVVGSTPEDMFSRGFKPVGADFPVFIHPNTGEEYALARTERKTSKGYHGFDFFTGDVTLTEDLKRRDFTINAMAVDSRGLVYDPYGGLTDIRDRTFRHISESFSEDPVRILRLGRFLSRFPDFSVHFDTLELCRAMVKDGEVDSLVSERVWKELSRSLVEKAPSRFFTLLHEVGAFEKLFPNMRLVQKGDELDIGARLGFDLIHQYLVFSSYFNDFQSQNFAVPREFREYANTLPKIIEKLRYFKIDAVSILNIITASDGIRKPEKLLVILEVAHHLNKYSYYDYPRVAFLEHWNELAEQVKKIDLGDLSGLSPIEIKSKAESIRIEIIKDYIDGQKP</sequence>
<dbReference type="InterPro" id="IPR050124">
    <property type="entry name" value="tRNA_CCA-adding_enzyme"/>
</dbReference>
<evidence type="ECO:0000256" key="11">
    <source>
        <dbReference type="RuleBase" id="RU003953"/>
    </source>
</evidence>
<dbReference type="Gene3D" id="1.10.3090.10">
    <property type="entry name" value="cca-adding enzyme, domain 2"/>
    <property type="match status" value="1"/>
</dbReference>
<keyword evidence="8" id="KW-0067">ATP-binding</keyword>
<dbReference type="EC" id="2.7.7.72" evidence="14"/>
<dbReference type="InterPro" id="IPR012006">
    <property type="entry name" value="CCA_bact"/>
</dbReference>
<accession>A0A654KFZ7</accession>
<evidence type="ECO:0000256" key="1">
    <source>
        <dbReference type="ARBA" id="ARBA00001946"/>
    </source>
</evidence>
<comment type="similarity">
    <text evidence="11">Belongs to the tRNA nucleotidyltransferase/poly(A) polymerase family.</text>
</comment>
<keyword evidence="6" id="KW-0547">Nucleotide-binding</keyword>
<proteinExistence type="inferred from homology"/>
<dbReference type="GO" id="GO:0004810">
    <property type="term" value="F:CCA tRNA nucleotidyltransferase activity"/>
    <property type="evidence" value="ECO:0007669"/>
    <property type="project" value="UniProtKB-EC"/>
</dbReference>
<dbReference type="GO" id="GO:0003723">
    <property type="term" value="F:RNA binding"/>
    <property type="evidence" value="ECO:0007669"/>
    <property type="project" value="UniProtKB-KW"/>
</dbReference>
<comment type="cofactor">
    <cofactor evidence="1">
        <name>Mg(2+)</name>
        <dbReference type="ChEBI" id="CHEBI:18420"/>
    </cofactor>
</comment>
<keyword evidence="2 11" id="KW-0808">Transferase</keyword>
<dbReference type="GO" id="GO:0046872">
    <property type="term" value="F:metal ion binding"/>
    <property type="evidence" value="ECO:0007669"/>
    <property type="project" value="UniProtKB-KW"/>
</dbReference>
<dbReference type="InterPro" id="IPR043519">
    <property type="entry name" value="NT_sf"/>
</dbReference>